<reference evidence="4" key="1">
    <citation type="journal article" date="2007" name="Plant Cell">
        <title>Dothideomycete-plant interactions illuminated by genome sequencing and EST analysis of the wheat pathogen Stagonospora nodorum.</title>
        <authorList>
            <person name="Hane J.K."/>
            <person name="Lowe R.G."/>
            <person name="Solomon P.S."/>
            <person name="Tan K.C."/>
            <person name="Schoch C.L."/>
            <person name="Spatafora J.W."/>
            <person name="Crous P.W."/>
            <person name="Kodira C."/>
            <person name="Birren B.W."/>
            <person name="Galagan J.E."/>
            <person name="Torriani S.F."/>
            <person name="McDonald B.A."/>
            <person name="Oliver R.P."/>
        </authorList>
    </citation>
    <scope>NUCLEOTIDE SEQUENCE [LARGE SCALE GENOMIC DNA]</scope>
    <source>
        <strain evidence="4">SN15 / ATCC MYA-4574 / FGSC 10173</strain>
    </source>
</reference>
<proteinExistence type="predicted"/>
<dbReference type="Pfam" id="PF16335">
    <property type="entry name" value="GtaA_6_Hairpin"/>
    <property type="match status" value="1"/>
</dbReference>
<evidence type="ECO:0008006" key="5">
    <source>
        <dbReference type="Google" id="ProtNLM"/>
    </source>
</evidence>
<dbReference type="KEGG" id="pno:SNOG_10006"/>
<dbReference type="GeneID" id="5977196"/>
<dbReference type="GO" id="GO:0005975">
    <property type="term" value="P:carbohydrate metabolic process"/>
    <property type="evidence" value="ECO:0007669"/>
    <property type="project" value="InterPro"/>
</dbReference>
<dbReference type="SUPFAM" id="SSF48208">
    <property type="entry name" value="Six-hairpin glycosidases"/>
    <property type="match status" value="1"/>
</dbReference>
<dbReference type="InterPro" id="IPR032514">
    <property type="entry name" value="GtaA_central"/>
</dbReference>
<sequence length="609" mass="68161">MGNPKDFPKAEQVAAEYTSTKSKFTIQADGKVLLKITFLSPITPKDLRRQSLIFSYMQVEIASIDGREHDVDLYTDISGAEWSTGSTPDGVKYHKVWKQDQWLFNEWDDQAEWGNIYYATDDSISLSYQSGSDDDVRGAFSRTGKLENSQDTDFRAINDRWPVFAYAVDLGTVGTKPTSNLFTIGLCQDDAIQFSGDDVLKPVPSLWKDEFGNDTAALSFFHKDYTESSKLSSELDDQISRDSKAAGGDNYAILTTLATRQAFAAAQLVGTKDKHYLFLKEISSNGNMQTIDVIYPATPIFYYTNPELVKLMLDPHFINQESGHYPNKSAMHDLGTHYPNATGHDDGQDESMPVEECGNNMIMMLAYAQLSGNIDYIKAHYKILKQWAEYLIDFSLLPAEQLSTDDFAGHMVNQTNLALKGIVGLGAMARMSSLVNESFDAQKYASIAKDYITRWSMLALDTSTDLHHTTLNYGNVSTYSLLYNLYNDRLLNLSLVPESVYAVQDKFYPSVAQTYGVPLDTRNKHWTKSDWQIFCAAVAGPNTRKMFVDAIAKWVGETSSRNPMSDLYNTHDGTQVEGIDFKARPVVGGLFALLLVDGEGYRAPQRVLE</sequence>
<feature type="domain" description="Glutaminase A N-terminal" evidence="2">
    <location>
        <begin position="20"/>
        <end position="242"/>
    </location>
</feature>
<dbReference type="STRING" id="321614.Q0UE08"/>
<dbReference type="VEuPathDB" id="FungiDB:JI435_100060"/>
<dbReference type="InParanoid" id="Q0UE08"/>
<dbReference type="InterPro" id="IPR033433">
    <property type="entry name" value="GtaA_N"/>
</dbReference>
<dbReference type="Pfam" id="PF17168">
    <property type="entry name" value="DUF5127"/>
    <property type="match status" value="1"/>
</dbReference>
<accession>Q0UE08</accession>
<gene>
    <name evidence="3" type="ORF">SNOG_10006</name>
</gene>
<dbReference type="InterPro" id="IPR052743">
    <property type="entry name" value="Glutaminase_GtaA"/>
</dbReference>
<name>Q0UE08_PHANO</name>
<dbReference type="Proteomes" id="UP000001055">
    <property type="component" value="Unassembled WGS sequence"/>
</dbReference>
<dbReference type="PANTHER" id="PTHR31987">
    <property type="entry name" value="GLUTAMINASE A-RELATED"/>
    <property type="match status" value="1"/>
</dbReference>
<evidence type="ECO:0000259" key="1">
    <source>
        <dbReference type="Pfam" id="PF16335"/>
    </source>
</evidence>
<dbReference type="EMBL" id="CH445340">
    <property type="protein sequence ID" value="EAT82341.2"/>
    <property type="molecule type" value="Genomic_DNA"/>
</dbReference>
<evidence type="ECO:0000259" key="2">
    <source>
        <dbReference type="Pfam" id="PF17168"/>
    </source>
</evidence>
<feature type="domain" description="Glutaminase A central" evidence="1">
    <location>
        <begin position="248"/>
        <end position="594"/>
    </location>
</feature>
<evidence type="ECO:0000313" key="3">
    <source>
        <dbReference type="EMBL" id="EAT82341.2"/>
    </source>
</evidence>
<dbReference type="AlphaFoldDB" id="Q0UE08"/>
<protein>
    <recommendedName>
        <fullName evidence="5">Glutaminase A</fullName>
    </recommendedName>
</protein>
<dbReference type="InterPro" id="IPR008928">
    <property type="entry name" value="6-hairpin_glycosidase_sf"/>
</dbReference>
<dbReference type="RefSeq" id="XP_001800290.1">
    <property type="nucleotide sequence ID" value="XM_001800238.1"/>
</dbReference>
<evidence type="ECO:0000313" key="4">
    <source>
        <dbReference type="Proteomes" id="UP000001055"/>
    </source>
</evidence>
<organism evidence="3 4">
    <name type="scientific">Phaeosphaeria nodorum (strain SN15 / ATCC MYA-4574 / FGSC 10173)</name>
    <name type="common">Glume blotch fungus</name>
    <name type="synonym">Parastagonospora nodorum</name>
    <dbReference type="NCBI Taxonomy" id="321614"/>
    <lineage>
        <taxon>Eukaryota</taxon>
        <taxon>Fungi</taxon>
        <taxon>Dikarya</taxon>
        <taxon>Ascomycota</taxon>
        <taxon>Pezizomycotina</taxon>
        <taxon>Dothideomycetes</taxon>
        <taxon>Pleosporomycetidae</taxon>
        <taxon>Pleosporales</taxon>
        <taxon>Pleosporineae</taxon>
        <taxon>Phaeosphaeriaceae</taxon>
        <taxon>Parastagonospora</taxon>
    </lineage>
</organism>
<dbReference type="PANTHER" id="PTHR31987:SF1">
    <property type="entry name" value="GLUTAMINASE A"/>
    <property type="match status" value="1"/>
</dbReference>